<dbReference type="GO" id="GO:0005743">
    <property type="term" value="C:mitochondrial inner membrane"/>
    <property type="evidence" value="ECO:0007669"/>
    <property type="project" value="UniProtKB-SubCell"/>
</dbReference>
<protein>
    <recommendedName>
        <fullName evidence="11">Membrane insertase YidC/Oxa/ALB C-terminal domain-containing protein</fullName>
    </recommendedName>
</protein>
<gene>
    <name evidence="12" type="ORF">Mgra_00001481</name>
</gene>
<keyword evidence="8 10" id="KW-0472">Membrane</keyword>
<keyword evidence="6 10" id="KW-1133">Transmembrane helix</keyword>
<feature type="transmembrane region" description="Helical" evidence="10">
    <location>
        <begin position="254"/>
        <end position="279"/>
    </location>
</feature>
<evidence type="ECO:0000256" key="3">
    <source>
        <dbReference type="ARBA" id="ARBA00022692"/>
    </source>
</evidence>
<dbReference type="GO" id="GO:0032979">
    <property type="term" value="P:protein insertion into mitochondrial inner membrane from matrix"/>
    <property type="evidence" value="ECO:0007669"/>
    <property type="project" value="TreeGrafter"/>
</dbReference>
<reference evidence="12" key="1">
    <citation type="journal article" date="2020" name="Ecol. Evol.">
        <title>Genome structure and content of the rice root-knot nematode (Meloidogyne graminicola).</title>
        <authorList>
            <person name="Phan N.T."/>
            <person name="Danchin E.G.J."/>
            <person name="Klopp C."/>
            <person name="Perfus-Barbeoch L."/>
            <person name="Kozlowski D.K."/>
            <person name="Koutsovoulos G.D."/>
            <person name="Lopez-Roques C."/>
            <person name="Bouchez O."/>
            <person name="Zahm M."/>
            <person name="Besnard G."/>
            <person name="Bellafiore S."/>
        </authorList>
    </citation>
    <scope>NUCLEOTIDE SEQUENCE</scope>
    <source>
        <strain evidence="12">VN-18</strain>
    </source>
</reference>
<dbReference type="Proteomes" id="UP000605970">
    <property type="component" value="Unassembled WGS sequence"/>
</dbReference>
<evidence type="ECO:0000256" key="4">
    <source>
        <dbReference type="ARBA" id="ARBA00022792"/>
    </source>
</evidence>
<dbReference type="AlphaFoldDB" id="A0A8T0A0Z0"/>
<evidence type="ECO:0000256" key="2">
    <source>
        <dbReference type="ARBA" id="ARBA00009877"/>
    </source>
</evidence>
<evidence type="ECO:0000313" key="12">
    <source>
        <dbReference type="EMBL" id="KAF7638956.1"/>
    </source>
</evidence>
<keyword evidence="4" id="KW-0999">Mitochondrion inner membrane</keyword>
<keyword evidence="5" id="KW-0809">Transit peptide</keyword>
<name>A0A8T0A0Z0_9BILA</name>
<keyword evidence="7" id="KW-0496">Mitochondrion</keyword>
<dbReference type="EMBL" id="JABEBT010000008">
    <property type="protein sequence ID" value="KAF7638956.1"/>
    <property type="molecule type" value="Genomic_DNA"/>
</dbReference>
<keyword evidence="3 9" id="KW-0812">Transmembrane</keyword>
<dbReference type="OrthoDB" id="2148490at2759"/>
<evidence type="ECO:0000256" key="8">
    <source>
        <dbReference type="ARBA" id="ARBA00023136"/>
    </source>
</evidence>
<proteinExistence type="inferred from homology"/>
<dbReference type="InterPro" id="IPR028055">
    <property type="entry name" value="YidC/Oxa/ALB_C"/>
</dbReference>
<sequence length="373" mass="43222">MISLRERSKFVHVFISFRYFSSIKRPYFKPFQFEVTKNISNYQSVRLLSTKDVFFKDIGDLASQVPSPPLCSGPKQTLAEMLASGVSVLEDLELWTWWKPSCWLRTVLIRLSLIFVPIKMQRFAAKQKEFQPQIEKFRDRLMECKKEGDHMLVHQIMMEQNDFLKKNGISPVKYFPLVSANALIFMSQFFALKGLATSKYPGFQDGGILWFKDLSVGDPYWILPATSAFTLHFALRSGIDVGTLDTFSPLVRQVVLYGFPAIVLVFALQFPSALCVYWVTNNVLSMIISSTFKKEPVRRLLNLPKTVDRIKPKESDFSKLYKEWKVKANHEMSSRKNTRQEDYENFQKAGRGKPILLVFIKIKINLITIIVRR</sequence>
<dbReference type="CDD" id="cd20069">
    <property type="entry name" value="5TM_Oxa1-like"/>
    <property type="match status" value="1"/>
</dbReference>
<evidence type="ECO:0000256" key="9">
    <source>
        <dbReference type="RuleBase" id="RU003945"/>
    </source>
</evidence>
<evidence type="ECO:0000256" key="1">
    <source>
        <dbReference type="ARBA" id="ARBA00004448"/>
    </source>
</evidence>
<comment type="caution">
    <text evidence="12">The sequence shown here is derived from an EMBL/GenBank/DDBJ whole genome shotgun (WGS) entry which is preliminary data.</text>
</comment>
<dbReference type="InterPro" id="IPR001708">
    <property type="entry name" value="YidC/ALB3/OXA1/COX18"/>
</dbReference>
<evidence type="ECO:0000313" key="13">
    <source>
        <dbReference type="Proteomes" id="UP000605970"/>
    </source>
</evidence>
<dbReference type="GO" id="GO:0032977">
    <property type="term" value="F:membrane insertase activity"/>
    <property type="evidence" value="ECO:0007669"/>
    <property type="project" value="InterPro"/>
</dbReference>
<comment type="similarity">
    <text evidence="2 9">Belongs to the OXA1/ALB3/YidC family.</text>
</comment>
<dbReference type="Pfam" id="PF02096">
    <property type="entry name" value="60KD_IMP"/>
    <property type="match status" value="1"/>
</dbReference>
<dbReference type="PANTHER" id="PTHR12428:SF66">
    <property type="entry name" value="MITOCHONDRIAL INNER MEMBRANE PROTEIN OXA1L"/>
    <property type="match status" value="1"/>
</dbReference>
<accession>A0A8T0A0Z0</accession>
<evidence type="ECO:0000259" key="11">
    <source>
        <dbReference type="Pfam" id="PF02096"/>
    </source>
</evidence>
<evidence type="ECO:0000256" key="7">
    <source>
        <dbReference type="ARBA" id="ARBA00023128"/>
    </source>
</evidence>
<dbReference type="PANTHER" id="PTHR12428">
    <property type="entry name" value="OXA1"/>
    <property type="match status" value="1"/>
</dbReference>
<evidence type="ECO:0000256" key="5">
    <source>
        <dbReference type="ARBA" id="ARBA00022946"/>
    </source>
</evidence>
<feature type="domain" description="Membrane insertase YidC/Oxa/ALB C-terminal" evidence="11">
    <location>
        <begin position="104"/>
        <end position="290"/>
    </location>
</feature>
<evidence type="ECO:0000256" key="6">
    <source>
        <dbReference type="ARBA" id="ARBA00022989"/>
    </source>
</evidence>
<evidence type="ECO:0000256" key="10">
    <source>
        <dbReference type="SAM" id="Phobius"/>
    </source>
</evidence>
<organism evidence="12 13">
    <name type="scientific">Meloidogyne graminicola</name>
    <dbReference type="NCBI Taxonomy" id="189291"/>
    <lineage>
        <taxon>Eukaryota</taxon>
        <taxon>Metazoa</taxon>
        <taxon>Ecdysozoa</taxon>
        <taxon>Nematoda</taxon>
        <taxon>Chromadorea</taxon>
        <taxon>Rhabditida</taxon>
        <taxon>Tylenchina</taxon>
        <taxon>Tylenchomorpha</taxon>
        <taxon>Tylenchoidea</taxon>
        <taxon>Meloidogynidae</taxon>
        <taxon>Meloidogyninae</taxon>
        <taxon>Meloidogyne</taxon>
    </lineage>
</organism>
<comment type="subcellular location">
    <subcellularLocation>
        <location evidence="9">Membrane</location>
        <topology evidence="9">Multi-pass membrane protein</topology>
    </subcellularLocation>
    <subcellularLocation>
        <location evidence="1">Mitochondrion inner membrane</location>
        <topology evidence="1">Multi-pass membrane protein</topology>
    </subcellularLocation>
</comment>
<keyword evidence="13" id="KW-1185">Reference proteome</keyword>